<dbReference type="InterPro" id="IPR051333">
    <property type="entry name" value="CLIP_Serine_Protease"/>
</dbReference>
<gene>
    <name evidence="3" type="ORF">GCM10025770_22020</name>
</gene>
<dbReference type="Proteomes" id="UP001500547">
    <property type="component" value="Unassembled WGS sequence"/>
</dbReference>
<feature type="signal peptide" evidence="1">
    <location>
        <begin position="1"/>
        <end position="28"/>
    </location>
</feature>
<reference evidence="4" key="1">
    <citation type="journal article" date="2019" name="Int. J. Syst. Evol. Microbiol.">
        <title>The Global Catalogue of Microorganisms (GCM) 10K type strain sequencing project: providing services to taxonomists for standard genome sequencing and annotation.</title>
        <authorList>
            <consortium name="The Broad Institute Genomics Platform"/>
            <consortium name="The Broad Institute Genome Sequencing Center for Infectious Disease"/>
            <person name="Wu L."/>
            <person name="Ma J."/>
        </authorList>
    </citation>
    <scope>NUCLEOTIDE SEQUENCE [LARGE SCALE GENOMIC DNA]</scope>
    <source>
        <strain evidence="4">JCM 18715</strain>
    </source>
</reference>
<dbReference type="InterPro" id="IPR013424">
    <property type="entry name" value="Ice-binding_C"/>
</dbReference>
<organism evidence="3 4">
    <name type="scientific">Viridibacterium curvum</name>
    <dbReference type="NCBI Taxonomy" id="1101404"/>
    <lineage>
        <taxon>Bacteria</taxon>
        <taxon>Pseudomonadati</taxon>
        <taxon>Pseudomonadota</taxon>
        <taxon>Betaproteobacteria</taxon>
        <taxon>Rhodocyclales</taxon>
        <taxon>Rhodocyclaceae</taxon>
        <taxon>Viridibacterium</taxon>
    </lineage>
</organism>
<dbReference type="InterPro" id="IPR001314">
    <property type="entry name" value="Peptidase_S1A"/>
</dbReference>
<evidence type="ECO:0000313" key="3">
    <source>
        <dbReference type="EMBL" id="GAA5165840.1"/>
    </source>
</evidence>
<dbReference type="SUPFAM" id="SSF50494">
    <property type="entry name" value="Trypsin-like serine proteases"/>
    <property type="match status" value="1"/>
</dbReference>
<name>A0ABP9QQI5_9RHOO</name>
<dbReference type="SMART" id="SM00020">
    <property type="entry name" value="Tryp_SPc"/>
    <property type="match status" value="1"/>
</dbReference>
<dbReference type="InterPro" id="IPR001254">
    <property type="entry name" value="Trypsin_dom"/>
</dbReference>
<evidence type="ECO:0000313" key="4">
    <source>
        <dbReference type="Proteomes" id="UP001500547"/>
    </source>
</evidence>
<protein>
    <recommendedName>
        <fullName evidence="2">Peptidase S1 domain-containing protein</fullName>
    </recommendedName>
</protein>
<accession>A0ABP9QQI5</accession>
<dbReference type="EMBL" id="BAABLD010000008">
    <property type="protein sequence ID" value="GAA5165840.1"/>
    <property type="molecule type" value="Genomic_DNA"/>
</dbReference>
<sequence>MKRQHMPHALAACALGLTLGLGAPASHAIVGGSGADTTSSWTGVVEVNGASGVLLSSGYILTAGHVAYGAINNPSSLNVTFSINGVLTSVAAEAIYVDGFNWSTDSGGRFNNDIALIKLAGAAPAGATGFDLFSGTATTNTLVTMVGFGNIGNGGTGEVSGTYGTRTIGSNRIDHLYADGNSVGTAGYTGTTEIVEFDFDGGGKNAFAGTISSPAEAQYGSGDSGSPMFVQSGGQWLLYGIGSYHGQTCAAVSAGSCSSYYSLNASSFGSIGGATYVPAYADWINTTIAAVPEPQAWMLLLGGLGVLGLRRRSAPPDL</sequence>
<dbReference type="InterPro" id="IPR043504">
    <property type="entry name" value="Peptidase_S1_PA_chymotrypsin"/>
</dbReference>
<evidence type="ECO:0000259" key="2">
    <source>
        <dbReference type="PROSITE" id="PS50240"/>
    </source>
</evidence>
<keyword evidence="1" id="KW-0732">Signal</keyword>
<comment type="caution">
    <text evidence="3">The sequence shown here is derived from an EMBL/GenBank/DDBJ whole genome shotgun (WGS) entry which is preliminary data.</text>
</comment>
<dbReference type="PANTHER" id="PTHR24260:SF136">
    <property type="entry name" value="GH08193P-RELATED"/>
    <property type="match status" value="1"/>
</dbReference>
<dbReference type="PANTHER" id="PTHR24260">
    <property type="match status" value="1"/>
</dbReference>
<feature type="chain" id="PRO_5047516973" description="Peptidase S1 domain-containing protein" evidence="1">
    <location>
        <begin position="29"/>
        <end position="318"/>
    </location>
</feature>
<dbReference type="InterPro" id="IPR009003">
    <property type="entry name" value="Peptidase_S1_PA"/>
</dbReference>
<dbReference type="RefSeq" id="WP_345533002.1">
    <property type="nucleotide sequence ID" value="NZ_BAABLD010000008.1"/>
</dbReference>
<feature type="domain" description="Peptidase S1" evidence="2">
    <location>
        <begin position="29"/>
        <end position="289"/>
    </location>
</feature>
<proteinExistence type="predicted"/>
<dbReference type="PRINTS" id="PR00722">
    <property type="entry name" value="CHYMOTRYPSIN"/>
</dbReference>
<evidence type="ECO:0000256" key="1">
    <source>
        <dbReference type="SAM" id="SignalP"/>
    </source>
</evidence>
<dbReference type="Gene3D" id="2.40.10.10">
    <property type="entry name" value="Trypsin-like serine proteases"/>
    <property type="match status" value="1"/>
</dbReference>
<dbReference type="Pfam" id="PF00089">
    <property type="entry name" value="Trypsin"/>
    <property type="match status" value="1"/>
</dbReference>
<dbReference type="PROSITE" id="PS50240">
    <property type="entry name" value="TRYPSIN_DOM"/>
    <property type="match status" value="1"/>
</dbReference>
<keyword evidence="4" id="KW-1185">Reference proteome</keyword>
<dbReference type="NCBIfam" id="TIGR02595">
    <property type="entry name" value="PEP_CTERM"/>
    <property type="match status" value="1"/>
</dbReference>